<feature type="transmembrane region" description="Helical" evidence="1">
    <location>
        <begin position="48"/>
        <end position="66"/>
    </location>
</feature>
<keyword evidence="1" id="KW-0472">Membrane</keyword>
<dbReference type="EMBL" id="ADLV01000008">
    <property type="protein sequence ID" value="EGJ99182.1"/>
    <property type="molecule type" value="Genomic_DNA"/>
</dbReference>
<reference evidence="2 3" key="1">
    <citation type="submission" date="2011-04" db="EMBL/GenBank/DDBJ databases">
        <title>The Genome Sequence of Dysgonomonas gadei ATCC BAA-286.</title>
        <authorList>
            <consortium name="The Broad Institute Genome Sequencing Platform"/>
            <person name="Earl A."/>
            <person name="Ward D."/>
            <person name="Feldgarden M."/>
            <person name="Gevers D."/>
            <person name="Pudlo N."/>
            <person name="Martens E."/>
            <person name="Allen-Vercoe E."/>
            <person name="Young S.K."/>
            <person name="Zeng Q."/>
            <person name="Gargeya S."/>
            <person name="Fitzgerald M."/>
            <person name="Haas B."/>
            <person name="Abouelleil A."/>
            <person name="Alvarado L."/>
            <person name="Arachchi H.M."/>
            <person name="Berlin A."/>
            <person name="Brown A."/>
            <person name="Chapman S.B."/>
            <person name="Chen Z."/>
            <person name="Dunbar C."/>
            <person name="Freedman E."/>
            <person name="Gearin G."/>
            <person name="Gellesch M."/>
            <person name="Goldberg J."/>
            <person name="Griggs A."/>
            <person name="Gujja S."/>
            <person name="Heiman D."/>
            <person name="Howarth C."/>
            <person name="Larson L."/>
            <person name="Lui A."/>
            <person name="MacDonald P.J.P."/>
            <person name="Mehta T."/>
            <person name="Montmayeur A."/>
            <person name="Murphy C."/>
            <person name="Neiman D."/>
            <person name="Pearson M."/>
            <person name="Priest M."/>
            <person name="Roberts A."/>
            <person name="Saif S."/>
            <person name="Shea T."/>
            <person name="Shenoy N."/>
            <person name="Sisk P."/>
            <person name="Stolte C."/>
            <person name="Sykes S."/>
            <person name="Yandava C."/>
            <person name="Wortman J."/>
            <person name="Nusbaum C."/>
            <person name="Birren B."/>
        </authorList>
    </citation>
    <scope>NUCLEOTIDE SEQUENCE [LARGE SCALE GENOMIC DNA]</scope>
    <source>
        <strain evidence="2 3">ATCC BAA-286</strain>
    </source>
</reference>
<dbReference type="AlphaFoldDB" id="F5IU49"/>
<proteinExistence type="predicted"/>
<protein>
    <submittedName>
        <fullName evidence="2">Uncharacterized protein</fullName>
    </submittedName>
</protein>
<dbReference type="eggNOG" id="ENOG5032YN3">
    <property type="taxonomic scope" value="Bacteria"/>
</dbReference>
<keyword evidence="3" id="KW-1185">Reference proteome</keyword>
<evidence type="ECO:0000313" key="2">
    <source>
        <dbReference type="EMBL" id="EGJ99182.1"/>
    </source>
</evidence>
<dbReference type="Proteomes" id="UP000004913">
    <property type="component" value="Unassembled WGS sequence"/>
</dbReference>
<dbReference type="STRING" id="742766.HMPREF9455_00616"/>
<evidence type="ECO:0000256" key="1">
    <source>
        <dbReference type="SAM" id="Phobius"/>
    </source>
</evidence>
<gene>
    <name evidence="2" type="ORF">HMPREF9455_00616</name>
</gene>
<keyword evidence="1" id="KW-0812">Transmembrane</keyword>
<name>F5IU49_9BACT</name>
<accession>F5IU49</accession>
<dbReference type="HOGENOM" id="CLU_186880_0_0_10"/>
<dbReference type="RefSeq" id="WP_006798126.1">
    <property type="nucleotide sequence ID" value="NZ_GL891979.1"/>
</dbReference>
<feature type="transmembrane region" description="Helical" evidence="1">
    <location>
        <begin position="22"/>
        <end position="41"/>
    </location>
</feature>
<sequence length="76" mass="8197">MAITTPNEGKFTVAIEKQTSKIPSAVYLAASLTVMAASLTLKCCGKRHIALFVGQWAAPFLIMGLYNKIVKTEGHD</sequence>
<evidence type="ECO:0000313" key="3">
    <source>
        <dbReference type="Proteomes" id="UP000004913"/>
    </source>
</evidence>
<comment type="caution">
    <text evidence="2">The sequence shown here is derived from an EMBL/GenBank/DDBJ whole genome shotgun (WGS) entry which is preliminary data.</text>
</comment>
<dbReference type="OrthoDB" id="288286at2"/>
<keyword evidence="1" id="KW-1133">Transmembrane helix</keyword>
<organism evidence="2 3">
    <name type="scientific">Dysgonomonas gadei ATCC BAA-286</name>
    <dbReference type="NCBI Taxonomy" id="742766"/>
    <lineage>
        <taxon>Bacteria</taxon>
        <taxon>Pseudomonadati</taxon>
        <taxon>Bacteroidota</taxon>
        <taxon>Bacteroidia</taxon>
        <taxon>Bacteroidales</taxon>
        <taxon>Dysgonomonadaceae</taxon>
        <taxon>Dysgonomonas</taxon>
    </lineage>
</organism>